<name>A0A1G8A0T3_9PROT</name>
<reference evidence="2" key="1">
    <citation type="submission" date="2016-10" db="EMBL/GenBank/DDBJ databases">
        <authorList>
            <person name="Varghese N."/>
            <person name="Submissions S."/>
        </authorList>
    </citation>
    <scope>NUCLEOTIDE SEQUENCE [LARGE SCALE GENOMIC DNA]</scope>
    <source>
        <strain evidence="2">930I</strain>
    </source>
</reference>
<dbReference type="RefSeq" id="WP_092618231.1">
    <property type="nucleotide sequence ID" value="NZ_FNCV01000004.1"/>
</dbReference>
<protein>
    <submittedName>
        <fullName evidence="1">BMFP domain-containing protein YqiC</fullName>
    </submittedName>
</protein>
<keyword evidence="2" id="KW-1185">Reference proteome</keyword>
<accession>A0A1G8A0T3</accession>
<dbReference type="EMBL" id="FNCV01000004">
    <property type="protein sequence ID" value="SDH14496.1"/>
    <property type="molecule type" value="Genomic_DNA"/>
</dbReference>
<dbReference type="Proteomes" id="UP000217076">
    <property type="component" value="Unassembled WGS sequence"/>
</dbReference>
<organism evidence="1 2">
    <name type="scientific">Roseospirillum parvum</name>
    <dbReference type="NCBI Taxonomy" id="83401"/>
    <lineage>
        <taxon>Bacteria</taxon>
        <taxon>Pseudomonadati</taxon>
        <taxon>Pseudomonadota</taxon>
        <taxon>Alphaproteobacteria</taxon>
        <taxon>Rhodospirillales</taxon>
        <taxon>Rhodospirillaceae</taxon>
        <taxon>Roseospirillum</taxon>
    </lineage>
</organism>
<evidence type="ECO:0000313" key="1">
    <source>
        <dbReference type="EMBL" id="SDH14496.1"/>
    </source>
</evidence>
<dbReference type="OrthoDB" id="7392124at2"/>
<proteinExistence type="predicted"/>
<sequence>MQTRHRLFDEVSRLAGGAMGAARGVKEEIDVLVRQAVERLLPDLDMVSREEFEATQAMAAKARQEQAALLARIEALEARLGETGKTE</sequence>
<evidence type="ECO:0000313" key="2">
    <source>
        <dbReference type="Proteomes" id="UP000217076"/>
    </source>
</evidence>
<dbReference type="STRING" id="83401.SAMN05421742_104283"/>
<dbReference type="Pfam" id="PF04380">
    <property type="entry name" value="BMFP"/>
    <property type="match status" value="1"/>
</dbReference>
<dbReference type="InterPro" id="IPR007475">
    <property type="entry name" value="UbiK"/>
</dbReference>
<gene>
    <name evidence="1" type="ORF">SAMN05421742_104283</name>
</gene>
<dbReference type="AlphaFoldDB" id="A0A1G8A0T3"/>